<keyword evidence="1" id="KW-0472">Membrane</keyword>
<evidence type="ECO:0008006" key="4">
    <source>
        <dbReference type="Google" id="ProtNLM"/>
    </source>
</evidence>
<feature type="transmembrane region" description="Helical" evidence="1">
    <location>
        <begin position="55"/>
        <end position="75"/>
    </location>
</feature>
<evidence type="ECO:0000256" key="1">
    <source>
        <dbReference type="SAM" id="Phobius"/>
    </source>
</evidence>
<feature type="transmembrane region" description="Helical" evidence="1">
    <location>
        <begin position="82"/>
        <end position="103"/>
    </location>
</feature>
<dbReference type="EMBL" id="CYZX01000011">
    <property type="protein sequence ID" value="CUO60474.1"/>
    <property type="molecule type" value="Genomic_DNA"/>
</dbReference>
<proteinExistence type="predicted"/>
<dbReference type="OrthoDB" id="1937713at2"/>
<sequence length="113" mass="13257">MKIIAILLLFIGCIFSIYEMIDSNKLIRYEWFKSLDRSKKINATALLKNFWKKNIILIALMLGMILIVLSTFSKIGNRYENIISIISIIFAVLFIIFSILSRIKYDNKINEFK</sequence>
<dbReference type="Proteomes" id="UP000095594">
    <property type="component" value="Unassembled WGS sequence"/>
</dbReference>
<dbReference type="RefSeq" id="WP_055265936.1">
    <property type="nucleotide sequence ID" value="NZ_CABIXQ010000011.1"/>
</dbReference>
<evidence type="ECO:0000313" key="3">
    <source>
        <dbReference type="Proteomes" id="UP000095594"/>
    </source>
</evidence>
<name>A0A174GD82_9CLOT</name>
<reference evidence="2 3" key="1">
    <citation type="submission" date="2015-09" db="EMBL/GenBank/DDBJ databases">
        <authorList>
            <consortium name="Pathogen Informatics"/>
        </authorList>
    </citation>
    <scope>NUCLEOTIDE SEQUENCE [LARGE SCALE GENOMIC DNA]</scope>
    <source>
        <strain evidence="2 3">2789STDY5834856</strain>
    </source>
</reference>
<keyword evidence="1" id="KW-0812">Transmembrane</keyword>
<evidence type="ECO:0000313" key="2">
    <source>
        <dbReference type="EMBL" id="CUO60474.1"/>
    </source>
</evidence>
<protein>
    <recommendedName>
        <fullName evidence="4">DUF3784 domain-containing protein</fullName>
    </recommendedName>
</protein>
<gene>
    <name evidence="2" type="ORF">ERS852471_01875</name>
</gene>
<keyword evidence="1" id="KW-1133">Transmembrane helix</keyword>
<organism evidence="2 3">
    <name type="scientific">Clostridium disporicum</name>
    <dbReference type="NCBI Taxonomy" id="84024"/>
    <lineage>
        <taxon>Bacteria</taxon>
        <taxon>Bacillati</taxon>
        <taxon>Bacillota</taxon>
        <taxon>Clostridia</taxon>
        <taxon>Eubacteriales</taxon>
        <taxon>Clostridiaceae</taxon>
        <taxon>Clostridium</taxon>
    </lineage>
</organism>
<dbReference type="AlphaFoldDB" id="A0A174GD82"/>
<accession>A0A174GD82</accession>